<evidence type="ECO:0000313" key="3">
    <source>
        <dbReference type="Proteomes" id="UP000239724"/>
    </source>
</evidence>
<dbReference type="AlphaFoldDB" id="A0A2S6NIB9"/>
<dbReference type="EMBL" id="NHRY01000114">
    <property type="protein sequence ID" value="PPQ34390.1"/>
    <property type="molecule type" value="Genomic_DNA"/>
</dbReference>
<protein>
    <recommendedName>
        <fullName evidence="1">Gp5/Type VI secretion system Vgr protein OB-fold domain-containing protein</fullName>
    </recommendedName>
</protein>
<feature type="domain" description="Gp5/Type VI secretion system Vgr protein OB-fold" evidence="1">
    <location>
        <begin position="26"/>
        <end position="93"/>
    </location>
</feature>
<keyword evidence="3" id="KW-1185">Reference proteome</keyword>
<dbReference type="InterPro" id="IPR006531">
    <property type="entry name" value="Gp5/Vgr_OB"/>
</dbReference>
<name>A0A2S6NIB9_RHOGL</name>
<dbReference type="OrthoDB" id="7269272at2"/>
<dbReference type="Proteomes" id="UP000239724">
    <property type="component" value="Unassembled WGS sequence"/>
</dbReference>
<dbReference type="Gene3D" id="2.40.50.230">
    <property type="entry name" value="Gp5 N-terminal domain"/>
    <property type="match status" value="1"/>
</dbReference>
<gene>
    <name evidence="2" type="ORF">CCS01_11200</name>
</gene>
<accession>A0A2S6NIB9</accession>
<organism evidence="2 3">
    <name type="scientific">Rhodopila globiformis</name>
    <name type="common">Rhodopseudomonas globiformis</name>
    <dbReference type="NCBI Taxonomy" id="1071"/>
    <lineage>
        <taxon>Bacteria</taxon>
        <taxon>Pseudomonadati</taxon>
        <taxon>Pseudomonadota</taxon>
        <taxon>Alphaproteobacteria</taxon>
        <taxon>Acetobacterales</taxon>
        <taxon>Acetobacteraceae</taxon>
        <taxon>Rhodopila</taxon>
    </lineage>
</organism>
<evidence type="ECO:0000259" key="1">
    <source>
        <dbReference type="Pfam" id="PF04717"/>
    </source>
</evidence>
<comment type="caution">
    <text evidence="2">The sequence shown here is derived from an EMBL/GenBank/DDBJ whole genome shotgun (WGS) entry which is preliminary data.</text>
</comment>
<dbReference type="SUPFAM" id="SSF69255">
    <property type="entry name" value="gp5 N-terminal domain-like"/>
    <property type="match status" value="1"/>
</dbReference>
<evidence type="ECO:0000313" key="2">
    <source>
        <dbReference type="EMBL" id="PPQ34390.1"/>
    </source>
</evidence>
<proteinExistence type="predicted"/>
<sequence>MGDRLINALKSHAWSLDHTGGQVKFGTVTSVDYQTAMARVQIQPDGVLSGWLPMLSHWVGNGWGMVCPPNPGDQVLLIPQEGDIEQGIIVGRAFSNGQRPPVAPGNEFWLVHQTGSFLKLCNDGTIRMNGDLHVQGEVYDRDGSLSSLRAAYDGHTHQIPSGGATTGPSKLV</sequence>
<reference evidence="2 3" key="1">
    <citation type="journal article" date="2018" name="Arch. Microbiol.">
        <title>New insights into the metabolic potential of the phototrophic purple bacterium Rhodopila globiformis DSM 161(T) from its draft genome sequence and evidence for a vanadium-dependent nitrogenase.</title>
        <authorList>
            <person name="Imhoff J.F."/>
            <person name="Rahn T."/>
            <person name="Kunzel S."/>
            <person name="Neulinger S.C."/>
        </authorList>
    </citation>
    <scope>NUCLEOTIDE SEQUENCE [LARGE SCALE GENOMIC DNA]</scope>
    <source>
        <strain evidence="2 3">DSM 161</strain>
    </source>
</reference>
<dbReference type="Pfam" id="PF04717">
    <property type="entry name" value="Phage_base_V"/>
    <property type="match status" value="1"/>
</dbReference>
<dbReference type="InterPro" id="IPR037026">
    <property type="entry name" value="Vgr_OB-fold_dom_sf"/>
</dbReference>